<evidence type="ECO:0000313" key="3">
    <source>
        <dbReference type="Proteomes" id="UP000317715"/>
    </source>
</evidence>
<name>A0A4Y3NLT8_PAEAU</name>
<comment type="caution">
    <text evidence="2">The sequence shown here is derived from an EMBL/GenBank/DDBJ whole genome shotgun (WGS) entry which is preliminary data.</text>
</comment>
<dbReference type="EMBL" id="BJMD01000014">
    <property type="protein sequence ID" value="GEB19689.1"/>
    <property type="molecule type" value="Genomic_DNA"/>
</dbReference>
<reference evidence="2 3" key="1">
    <citation type="submission" date="2019-06" db="EMBL/GenBank/DDBJ databases">
        <title>Whole genome shotgun sequence of Paenarthrobacter aurescens NBRC 12136.</title>
        <authorList>
            <person name="Hosoyama A."/>
            <person name="Uohara A."/>
            <person name="Ohji S."/>
            <person name="Ichikawa N."/>
        </authorList>
    </citation>
    <scope>NUCLEOTIDE SEQUENCE [LARGE SCALE GENOMIC DNA]</scope>
    <source>
        <strain evidence="2 3">NBRC 12136</strain>
    </source>
</reference>
<dbReference type="AlphaFoldDB" id="A0A4Y3NLT8"/>
<dbReference type="Proteomes" id="UP000317715">
    <property type="component" value="Unassembled WGS sequence"/>
</dbReference>
<protein>
    <submittedName>
        <fullName evidence="2">Uncharacterized protein</fullName>
    </submittedName>
</protein>
<feature type="region of interest" description="Disordered" evidence="1">
    <location>
        <begin position="144"/>
        <end position="168"/>
    </location>
</feature>
<proteinExistence type="predicted"/>
<gene>
    <name evidence="2" type="ORF">AAU01_24440</name>
</gene>
<evidence type="ECO:0000256" key="1">
    <source>
        <dbReference type="SAM" id="MobiDB-lite"/>
    </source>
</evidence>
<accession>A0A4Y3NLT8</accession>
<sequence>MQLNNPAAPSYAESVERVLLDQVIMTEYGQFNLLWSGYGFDGIFERFFDGQVNGLGPASNPDAIYVRFGRRSGGSDVRIMLLDEPAELDSDSSWADETTGELGHVPSGSYRLPVSAKGRDEGHDGEFSEEVIDHYILEMWPATPKSDDIVGTESQSAEYWHKTRGSRR</sequence>
<organism evidence="2 3">
    <name type="scientific">Paenarthrobacter aurescens</name>
    <name type="common">Arthrobacter aurescens</name>
    <dbReference type="NCBI Taxonomy" id="43663"/>
    <lineage>
        <taxon>Bacteria</taxon>
        <taxon>Bacillati</taxon>
        <taxon>Actinomycetota</taxon>
        <taxon>Actinomycetes</taxon>
        <taxon>Micrococcales</taxon>
        <taxon>Micrococcaceae</taxon>
        <taxon>Paenarthrobacter</taxon>
    </lineage>
</organism>
<evidence type="ECO:0000313" key="2">
    <source>
        <dbReference type="EMBL" id="GEB19689.1"/>
    </source>
</evidence>
<keyword evidence="3" id="KW-1185">Reference proteome</keyword>
<feature type="region of interest" description="Disordered" evidence="1">
    <location>
        <begin position="90"/>
        <end position="125"/>
    </location>
</feature>